<feature type="chain" id="PRO_5021015820" description="Secreted protein" evidence="1">
    <location>
        <begin position="30"/>
        <end position="140"/>
    </location>
</feature>
<dbReference type="Proteomes" id="UP000308828">
    <property type="component" value="Unassembled WGS sequence"/>
</dbReference>
<evidence type="ECO:0000256" key="1">
    <source>
        <dbReference type="SAM" id="SignalP"/>
    </source>
</evidence>
<dbReference type="OrthoDB" id="8394177at2"/>
<feature type="signal peptide" evidence="1">
    <location>
        <begin position="1"/>
        <end position="29"/>
    </location>
</feature>
<evidence type="ECO:0008006" key="4">
    <source>
        <dbReference type="Google" id="ProtNLM"/>
    </source>
</evidence>
<evidence type="ECO:0000313" key="2">
    <source>
        <dbReference type="EMBL" id="THV25499.1"/>
    </source>
</evidence>
<organism evidence="2 3">
    <name type="scientific">Peteryoungia ipomoeae</name>
    <dbReference type="NCBI Taxonomy" id="1210932"/>
    <lineage>
        <taxon>Bacteria</taxon>
        <taxon>Pseudomonadati</taxon>
        <taxon>Pseudomonadota</taxon>
        <taxon>Alphaproteobacteria</taxon>
        <taxon>Hyphomicrobiales</taxon>
        <taxon>Rhizobiaceae</taxon>
        <taxon>Peteryoungia</taxon>
    </lineage>
</organism>
<name>A0A4S8PBL6_9HYPH</name>
<comment type="caution">
    <text evidence="2">The sequence shown here is derived from an EMBL/GenBank/DDBJ whole genome shotgun (WGS) entry which is preliminary data.</text>
</comment>
<accession>A0A4S8PBL6</accession>
<keyword evidence="3" id="KW-1185">Reference proteome</keyword>
<evidence type="ECO:0000313" key="3">
    <source>
        <dbReference type="Proteomes" id="UP000308828"/>
    </source>
</evidence>
<gene>
    <name evidence="2" type="ORF">FAA97_04720</name>
</gene>
<dbReference type="RefSeq" id="WP_136597337.1">
    <property type="nucleotide sequence ID" value="NZ_STGV01000001.1"/>
</dbReference>
<protein>
    <recommendedName>
        <fullName evidence="4">Secreted protein</fullName>
    </recommendedName>
</protein>
<sequence length="140" mass="15338">MKMSLTMPQIRSVLLVATAAGLGTTPSWAEPRADVTRDVQGIAVATCLTRQSDPVLKEQGEGWLQMLSERAKAQPEDWKDLSDTIDAALAEAMVPVVMGDKPGEERPMPLILCAELTDDPIVARQVDLLIERLRPAYQAR</sequence>
<dbReference type="EMBL" id="STGV01000001">
    <property type="protein sequence ID" value="THV25499.1"/>
    <property type="molecule type" value="Genomic_DNA"/>
</dbReference>
<dbReference type="AlphaFoldDB" id="A0A4S8PBL6"/>
<reference evidence="2 3" key="1">
    <citation type="submission" date="2019-04" db="EMBL/GenBank/DDBJ databases">
        <title>Genome sequence of strain shin9-1.</title>
        <authorList>
            <person name="Gao J."/>
            <person name="Sun J."/>
        </authorList>
    </citation>
    <scope>NUCLEOTIDE SEQUENCE [LARGE SCALE GENOMIC DNA]</scope>
    <source>
        <strain evidence="3">shin9-1</strain>
    </source>
</reference>
<keyword evidence="1" id="KW-0732">Signal</keyword>
<proteinExistence type="predicted"/>